<name>A0A1A7YNF3_9TELE</name>
<evidence type="ECO:0000256" key="1">
    <source>
        <dbReference type="SAM" id="Coils"/>
    </source>
</evidence>
<dbReference type="AlphaFoldDB" id="A0A1A7YNF3"/>
<keyword evidence="1" id="KW-0175">Coiled coil</keyword>
<protein>
    <submittedName>
        <fullName evidence="2">KIAA1407</fullName>
    </submittedName>
</protein>
<dbReference type="PANTHER" id="PTHR22028:SF5">
    <property type="entry name" value="COILED-COIL DOMAIN-CONTAINING PROTEIN 191"/>
    <property type="match status" value="1"/>
</dbReference>
<dbReference type="PANTHER" id="PTHR22028">
    <property type="entry name" value="SFI1 SPINDLE BODY DOMAIN-CONTAINING PROTEIN-RELATED"/>
    <property type="match status" value="1"/>
</dbReference>
<gene>
    <name evidence="2" type="primary">KIAA1407</name>
</gene>
<feature type="coiled-coil region" evidence="1">
    <location>
        <begin position="2"/>
        <end position="29"/>
    </location>
</feature>
<accession>A0A1A7YNF3</accession>
<dbReference type="InterPro" id="IPR052270">
    <property type="entry name" value="CACF_protein"/>
</dbReference>
<sequence>MLQEEMMKLRRQMEERRGLEHRVRQREREKEVQKAQRSLNCWKRIRDMRVIQEERAYRFYCRRTLRRVLLALLDLVTQERLIEWDRENLAQEHNVRRILLKSLQAWRQLPSMLRRERQRDKRRERLSRKVAEVLPDFCSGPT</sequence>
<evidence type="ECO:0000313" key="2">
    <source>
        <dbReference type="EMBL" id="SBP31723.1"/>
    </source>
</evidence>
<reference evidence="2" key="1">
    <citation type="submission" date="2016-05" db="EMBL/GenBank/DDBJ databases">
        <authorList>
            <person name="Lavstsen T."/>
            <person name="Jespersen J.S."/>
        </authorList>
    </citation>
    <scope>NUCLEOTIDE SEQUENCE</scope>
    <source>
        <tissue evidence="2">Brain</tissue>
    </source>
</reference>
<proteinExistence type="predicted"/>
<dbReference type="EMBL" id="HADX01009491">
    <property type="protein sequence ID" value="SBP31723.1"/>
    <property type="molecule type" value="Transcribed_RNA"/>
</dbReference>
<reference evidence="2" key="2">
    <citation type="submission" date="2016-06" db="EMBL/GenBank/DDBJ databases">
        <title>The genome of a short-lived fish provides insights into sex chromosome evolution and the genetic control of aging.</title>
        <authorList>
            <person name="Reichwald K."/>
            <person name="Felder M."/>
            <person name="Petzold A."/>
            <person name="Koch P."/>
            <person name="Groth M."/>
            <person name="Platzer M."/>
        </authorList>
    </citation>
    <scope>NUCLEOTIDE SEQUENCE</scope>
    <source>
        <tissue evidence="2">Brain</tissue>
    </source>
</reference>
<organism evidence="2">
    <name type="scientific">Iconisemion striatum</name>
    <dbReference type="NCBI Taxonomy" id="60296"/>
    <lineage>
        <taxon>Eukaryota</taxon>
        <taxon>Metazoa</taxon>
        <taxon>Chordata</taxon>
        <taxon>Craniata</taxon>
        <taxon>Vertebrata</taxon>
        <taxon>Euteleostomi</taxon>
        <taxon>Actinopterygii</taxon>
        <taxon>Neopterygii</taxon>
        <taxon>Teleostei</taxon>
        <taxon>Neoteleostei</taxon>
        <taxon>Acanthomorphata</taxon>
        <taxon>Ovalentaria</taxon>
        <taxon>Atherinomorphae</taxon>
        <taxon>Cyprinodontiformes</taxon>
        <taxon>Nothobranchiidae</taxon>
        <taxon>Iconisemion</taxon>
    </lineage>
</organism>